<feature type="compositionally biased region" description="Low complexity" evidence="2">
    <location>
        <begin position="432"/>
        <end position="449"/>
    </location>
</feature>
<name>A0A8H4Q2N3_9HYPO</name>
<dbReference type="GO" id="GO:1990023">
    <property type="term" value="C:mitotic spindle midzone"/>
    <property type="evidence" value="ECO:0007669"/>
    <property type="project" value="TreeGrafter"/>
</dbReference>
<dbReference type="GO" id="GO:0051256">
    <property type="term" value="P:mitotic spindle midzone assembly"/>
    <property type="evidence" value="ECO:0007669"/>
    <property type="project" value="TreeGrafter"/>
</dbReference>
<dbReference type="GO" id="GO:0005737">
    <property type="term" value="C:cytoplasm"/>
    <property type="evidence" value="ECO:0007669"/>
    <property type="project" value="TreeGrafter"/>
</dbReference>
<protein>
    <submittedName>
        <fullName evidence="3">Microtubule associated protein</fullName>
    </submittedName>
</protein>
<dbReference type="AlphaFoldDB" id="A0A8H4Q2N3"/>
<comment type="caution">
    <text evidence="3">The sequence shown here is derived from an EMBL/GenBank/DDBJ whole genome shotgun (WGS) entry which is preliminary data.</text>
</comment>
<evidence type="ECO:0000313" key="4">
    <source>
        <dbReference type="Proteomes" id="UP000562929"/>
    </source>
</evidence>
<dbReference type="Gene3D" id="1.20.58.1520">
    <property type="match status" value="1"/>
</dbReference>
<dbReference type="Pfam" id="PF03999">
    <property type="entry name" value="MAP65_ASE1"/>
    <property type="match status" value="1"/>
</dbReference>
<feature type="coiled-coil region" evidence="1">
    <location>
        <begin position="188"/>
        <end position="222"/>
    </location>
</feature>
<dbReference type="GO" id="GO:0008017">
    <property type="term" value="F:microtubule binding"/>
    <property type="evidence" value="ECO:0007669"/>
    <property type="project" value="InterPro"/>
</dbReference>
<accession>A0A8H4Q2N3</accession>
<feature type="compositionally biased region" description="Basic and acidic residues" evidence="2">
    <location>
        <begin position="465"/>
        <end position="479"/>
    </location>
</feature>
<keyword evidence="1" id="KW-0175">Coiled coil</keyword>
<feature type="compositionally biased region" description="Basic and acidic residues" evidence="2">
    <location>
        <begin position="366"/>
        <end position="388"/>
    </location>
</feature>
<organism evidence="3 4">
    <name type="scientific">Ophiocordyceps camponoti-floridani</name>
    <dbReference type="NCBI Taxonomy" id="2030778"/>
    <lineage>
        <taxon>Eukaryota</taxon>
        <taxon>Fungi</taxon>
        <taxon>Dikarya</taxon>
        <taxon>Ascomycota</taxon>
        <taxon>Pezizomycotina</taxon>
        <taxon>Sordariomycetes</taxon>
        <taxon>Hypocreomycetidae</taxon>
        <taxon>Hypocreales</taxon>
        <taxon>Ophiocordycipitaceae</taxon>
        <taxon>Ophiocordyceps</taxon>
    </lineage>
</organism>
<dbReference type="OrthoDB" id="642895at2759"/>
<gene>
    <name evidence="3" type="ORF">GQ602_006003</name>
</gene>
<dbReference type="EMBL" id="JAACLJ010000007">
    <property type="protein sequence ID" value="KAF4582859.1"/>
    <property type="molecule type" value="Genomic_DNA"/>
</dbReference>
<keyword evidence="4" id="KW-1185">Reference proteome</keyword>
<sequence>MDRLVNQVKVGVGQLRALLDDMGVAPHEREAREEELFTAMMDALEDRVRSVDAEKRDMIEQVQHTMAVIRQMEASLEGSRPASRDDELTISFPLSRCLQIVREKHAHVGRLHRERFEQIKKLVDALVSYSSHLEPSFFTRVYEEYTRRISTVQSLSHQIIQLWAELGTPQAQQDGAIVKYYRDAPEQLGLHDEDLSRLQAKRDRLSEEKARRERRLGELRSAVELLWEKLGVDEADMRSFLSRNRGCGVRQINEFEDELGRLDELKRQNLHLFVEDARVQLQDLWDALYFSEDEMLEFTPAFSDVYSDALLEAHEGEIGRLEALRQQRAPMLTLVERHRSLLRDRDELAASSQDASRLMMRGTGNKGEKRDPGKLLREEKTRKRVAKELPKATAEVKRALGKWEEEYGRPFLVFGERYLDGIEAEDVKRPASSRSKTMAASSSSTSSRPKSTEANYHEAASLRSRPNDGQRHGPQEDQHGQSLPSPRPRPLSSLNNSPERPTPQPASLRGAPLRAPPPKMRTLGPVPELSASGSNIVRHVEPEDVYDDNHSRTTGSSEYAGSRHTSHTSSTENWETYVDDDSDPEPDASEAYYAKVRAANRLQHRRQDATRVISAEWTDEEDAVF</sequence>
<feature type="region of interest" description="Disordered" evidence="2">
    <location>
        <begin position="346"/>
        <end position="388"/>
    </location>
</feature>
<feature type="compositionally biased region" description="Basic and acidic residues" evidence="2">
    <location>
        <begin position="538"/>
        <end position="551"/>
    </location>
</feature>
<evidence type="ECO:0000256" key="1">
    <source>
        <dbReference type="SAM" id="Coils"/>
    </source>
</evidence>
<evidence type="ECO:0000313" key="3">
    <source>
        <dbReference type="EMBL" id="KAF4582859.1"/>
    </source>
</evidence>
<dbReference type="PANTHER" id="PTHR19321:SF41">
    <property type="entry name" value="FASCETTO-RELATED"/>
    <property type="match status" value="1"/>
</dbReference>
<dbReference type="PANTHER" id="PTHR19321">
    <property type="entry name" value="PROTEIN REGULATOR OF CYTOKINESIS 1 PRC1-RELATED"/>
    <property type="match status" value="1"/>
</dbReference>
<dbReference type="InterPro" id="IPR007145">
    <property type="entry name" value="MAP65_Ase1_PRC1"/>
</dbReference>
<feature type="compositionally biased region" description="Acidic residues" evidence="2">
    <location>
        <begin position="577"/>
        <end position="588"/>
    </location>
</feature>
<feature type="region of interest" description="Disordered" evidence="2">
    <location>
        <begin position="426"/>
        <end position="590"/>
    </location>
</feature>
<dbReference type="Proteomes" id="UP000562929">
    <property type="component" value="Unassembled WGS sequence"/>
</dbReference>
<proteinExistence type="predicted"/>
<reference evidence="3 4" key="1">
    <citation type="journal article" date="2020" name="G3 (Bethesda)">
        <title>Genetic Underpinnings of Host Manipulation by Ophiocordyceps as Revealed by Comparative Transcriptomics.</title>
        <authorList>
            <person name="Will I."/>
            <person name="Das B."/>
            <person name="Trinh T."/>
            <person name="Brachmann A."/>
            <person name="Ohm R.A."/>
            <person name="de Bekker C."/>
        </authorList>
    </citation>
    <scope>NUCLEOTIDE SEQUENCE [LARGE SCALE GENOMIC DNA]</scope>
    <source>
        <strain evidence="3 4">EC05</strain>
    </source>
</reference>
<evidence type="ECO:0000256" key="2">
    <source>
        <dbReference type="SAM" id="MobiDB-lite"/>
    </source>
</evidence>